<comment type="similarity">
    <text evidence="4 14">Belongs to the tubulin family.</text>
</comment>
<dbReference type="GO" id="GO:0005814">
    <property type="term" value="C:centriole"/>
    <property type="evidence" value="ECO:0007669"/>
    <property type="project" value="UniProtKB-SubCell"/>
</dbReference>
<evidence type="ECO:0000256" key="3">
    <source>
        <dbReference type="ARBA" id="ARBA00004138"/>
    </source>
</evidence>
<evidence type="ECO:0000256" key="14">
    <source>
        <dbReference type="RuleBase" id="RU000352"/>
    </source>
</evidence>
<dbReference type="SUPFAM" id="SSF52490">
    <property type="entry name" value="Tubulin nucleotide-binding domain-like"/>
    <property type="match status" value="1"/>
</dbReference>
<evidence type="ECO:0000256" key="1">
    <source>
        <dbReference type="ARBA" id="ARBA00004114"/>
    </source>
</evidence>
<dbReference type="CDD" id="cd02189">
    <property type="entry name" value="delta_zeta_tubulin-like"/>
    <property type="match status" value="1"/>
</dbReference>
<dbReference type="InterPro" id="IPR000217">
    <property type="entry name" value="Tubulin"/>
</dbReference>
<dbReference type="InterPro" id="IPR008280">
    <property type="entry name" value="Tub_FtsZ_C"/>
</dbReference>
<evidence type="ECO:0000256" key="2">
    <source>
        <dbReference type="ARBA" id="ARBA00004123"/>
    </source>
</evidence>
<dbReference type="InterPro" id="IPR017975">
    <property type="entry name" value="Tubulin_CS"/>
</dbReference>
<keyword evidence="11" id="KW-0966">Cell projection</keyword>
<evidence type="ECO:0000313" key="16">
    <source>
        <dbReference type="EMBL" id="JAS73742.1"/>
    </source>
</evidence>
<dbReference type="Gene3D" id="3.40.50.1440">
    <property type="entry name" value="Tubulin/FtsZ, GTPase domain"/>
    <property type="match status" value="1"/>
</dbReference>
<dbReference type="PROSITE" id="PS00227">
    <property type="entry name" value="TUBULIN"/>
    <property type="match status" value="1"/>
</dbReference>
<keyword evidence="8" id="KW-0970">Cilium biogenesis/degradation</keyword>
<dbReference type="GO" id="GO:0005634">
    <property type="term" value="C:nucleus"/>
    <property type="evidence" value="ECO:0007669"/>
    <property type="project" value="UniProtKB-SubCell"/>
</dbReference>
<dbReference type="InterPro" id="IPR036525">
    <property type="entry name" value="Tubulin/FtsZ_GTPase_sf"/>
</dbReference>
<evidence type="ECO:0000256" key="9">
    <source>
        <dbReference type="ARBA" id="ARBA00023134"/>
    </source>
</evidence>
<protein>
    <recommendedName>
        <fullName evidence="5">Tubulin delta chain</fullName>
    </recommendedName>
    <alternativeName>
        <fullName evidence="12">Delta-tubulin</fullName>
    </alternativeName>
</protein>
<proteinExistence type="inferred from homology"/>
<feature type="domain" description="Tubulin/FtsZ GTPase" evidence="15">
    <location>
        <begin position="41"/>
        <end position="236"/>
    </location>
</feature>
<organism evidence="16">
    <name type="scientific">Homalodisca liturata</name>
    <dbReference type="NCBI Taxonomy" id="320908"/>
    <lineage>
        <taxon>Eukaryota</taxon>
        <taxon>Metazoa</taxon>
        <taxon>Ecdysozoa</taxon>
        <taxon>Arthropoda</taxon>
        <taxon>Hexapoda</taxon>
        <taxon>Insecta</taxon>
        <taxon>Pterygota</taxon>
        <taxon>Neoptera</taxon>
        <taxon>Paraneoptera</taxon>
        <taxon>Hemiptera</taxon>
        <taxon>Auchenorrhyncha</taxon>
        <taxon>Membracoidea</taxon>
        <taxon>Cicadellidae</taxon>
        <taxon>Cicadellinae</taxon>
        <taxon>Proconiini</taxon>
        <taxon>Homalodisca</taxon>
    </lineage>
</organism>
<reference evidence="16" key="1">
    <citation type="submission" date="2015-11" db="EMBL/GenBank/DDBJ databases">
        <title>De novo transcriptome assembly of four potential Pierce s Disease insect vectors from Arizona vineyards.</title>
        <authorList>
            <person name="Tassone E.E."/>
        </authorList>
    </citation>
    <scope>NUCLEOTIDE SEQUENCE</scope>
</reference>
<dbReference type="GO" id="GO:0005874">
    <property type="term" value="C:microtubule"/>
    <property type="evidence" value="ECO:0007669"/>
    <property type="project" value="UniProtKB-KW"/>
</dbReference>
<dbReference type="GO" id="GO:0005200">
    <property type="term" value="F:structural constituent of cytoskeleton"/>
    <property type="evidence" value="ECO:0007669"/>
    <property type="project" value="InterPro"/>
</dbReference>
<gene>
    <name evidence="16" type="ORF">g.14518</name>
</gene>
<evidence type="ECO:0000256" key="10">
    <source>
        <dbReference type="ARBA" id="ARBA00023242"/>
    </source>
</evidence>
<dbReference type="InterPro" id="IPR002967">
    <property type="entry name" value="Delta_tubulin"/>
</dbReference>
<dbReference type="GO" id="GO:0030030">
    <property type="term" value="P:cell projection organization"/>
    <property type="evidence" value="ECO:0007669"/>
    <property type="project" value="UniProtKB-KW"/>
</dbReference>
<evidence type="ECO:0000256" key="4">
    <source>
        <dbReference type="ARBA" id="ARBA00009636"/>
    </source>
</evidence>
<dbReference type="SUPFAM" id="SSF55307">
    <property type="entry name" value="Tubulin C-terminal domain-like"/>
    <property type="match status" value="1"/>
</dbReference>
<dbReference type="InterPro" id="IPR003008">
    <property type="entry name" value="Tubulin_FtsZ_GTPase"/>
</dbReference>
<evidence type="ECO:0000256" key="5">
    <source>
        <dbReference type="ARBA" id="ARBA00014184"/>
    </source>
</evidence>
<dbReference type="SMART" id="SM00864">
    <property type="entry name" value="Tubulin"/>
    <property type="match status" value="1"/>
</dbReference>
<keyword evidence="7 14" id="KW-0547">Nucleotide-binding</keyword>
<keyword evidence="10" id="KW-0539">Nucleus</keyword>
<keyword evidence="9 14" id="KW-0342">GTP-binding</keyword>
<sequence>MAQVIMQFGQCGNQLGEELYTHAFNDIVASNSSYWNNSCSRDSWFHHTAKGLRARAVLVDTESKVTGNIKKSPSWAFRSDNVVASEWGGAGNNFALGYCVRGPHMRDGVLEVLRKECERCDRVRGFMALSSCAGGTGSGVGTFILEQIRDLYRNKNLISVLVMPYFSGEVVTQNNNTLFTLSRQYEVCDALIVFENDMISNLIMHQLRPKNVTFLDLNKVIVQNLLSFLQPLQSQNHSKNLYDILSQLCHHPDYKFLAIQSLPVIKESKTQFDTQPSWTSIERDMLRYLKTSLYSSNAPKVDFINAVANTVISRGETIPNHTITKLKSLFFSPNWVPPNFSFCHYHQPRQLLNQEKSLTLVSNNGRITGLLDTCLSKSWKLFTNNMYVHHYYKFGFTKNDFLETFLKSEKMLKAYNNLGL</sequence>
<dbReference type="AlphaFoldDB" id="A0A1B6HGF4"/>
<evidence type="ECO:0000259" key="15">
    <source>
        <dbReference type="SMART" id="SM00864"/>
    </source>
</evidence>
<comment type="function">
    <text evidence="13">Acts as a positive regulator of hedgehog signaling and regulates ciliary function.</text>
</comment>
<name>A0A1B6HGF4_9HEMI</name>
<evidence type="ECO:0000256" key="12">
    <source>
        <dbReference type="ARBA" id="ARBA00030594"/>
    </source>
</evidence>
<evidence type="ECO:0000256" key="7">
    <source>
        <dbReference type="ARBA" id="ARBA00022741"/>
    </source>
</evidence>
<evidence type="ECO:0000256" key="13">
    <source>
        <dbReference type="ARBA" id="ARBA00046149"/>
    </source>
</evidence>
<accession>A0A1B6HGF4</accession>
<dbReference type="PRINTS" id="PR01161">
    <property type="entry name" value="TUBULIN"/>
</dbReference>
<evidence type="ECO:0000256" key="8">
    <source>
        <dbReference type="ARBA" id="ARBA00022794"/>
    </source>
</evidence>
<dbReference type="PRINTS" id="PR01224">
    <property type="entry name" value="DELTATUBULIN"/>
</dbReference>
<evidence type="ECO:0000256" key="6">
    <source>
        <dbReference type="ARBA" id="ARBA00022701"/>
    </source>
</evidence>
<dbReference type="GO" id="GO:0007017">
    <property type="term" value="P:microtubule-based process"/>
    <property type="evidence" value="ECO:0007669"/>
    <property type="project" value="InterPro"/>
</dbReference>
<dbReference type="Pfam" id="PF00091">
    <property type="entry name" value="Tubulin"/>
    <property type="match status" value="1"/>
</dbReference>
<keyword evidence="6 14" id="KW-0493">Microtubule</keyword>
<dbReference type="GO" id="GO:0005525">
    <property type="term" value="F:GTP binding"/>
    <property type="evidence" value="ECO:0007669"/>
    <property type="project" value="UniProtKB-UniRule"/>
</dbReference>
<dbReference type="PANTHER" id="PTHR11588">
    <property type="entry name" value="TUBULIN"/>
    <property type="match status" value="1"/>
</dbReference>
<dbReference type="EMBL" id="GECU01033964">
    <property type="protein sequence ID" value="JAS73742.1"/>
    <property type="molecule type" value="Transcribed_RNA"/>
</dbReference>
<dbReference type="GO" id="GO:0005929">
    <property type="term" value="C:cilium"/>
    <property type="evidence" value="ECO:0007669"/>
    <property type="project" value="UniProtKB-SubCell"/>
</dbReference>
<evidence type="ECO:0000256" key="11">
    <source>
        <dbReference type="ARBA" id="ARBA00023273"/>
    </source>
</evidence>
<comment type="subcellular location">
    <subcellularLocation>
        <location evidence="3">Cell projection</location>
        <location evidence="3">Cilium</location>
    </subcellularLocation>
    <subcellularLocation>
        <location evidence="1">Cytoplasm</location>
        <location evidence="1">Cytoskeleton</location>
        <location evidence="1">Microtubule organizing center</location>
        <location evidence="1">Centrosome</location>
        <location evidence="1">Centriole</location>
    </subcellularLocation>
    <subcellularLocation>
        <location evidence="2">Nucleus</location>
    </subcellularLocation>
</comment>
<feature type="non-terminal residue" evidence="16">
    <location>
        <position position="420"/>
    </location>
</feature>